<dbReference type="PANTHER" id="PTHR43158">
    <property type="entry name" value="SKFA PEPTIDE EXPORT ATP-BINDING PROTEIN SKFE"/>
    <property type="match status" value="1"/>
</dbReference>
<keyword evidence="1" id="KW-0547">Nucleotide-binding</keyword>
<comment type="caution">
    <text evidence="4">The sequence shown here is derived from an EMBL/GenBank/DDBJ whole genome shotgun (WGS) entry which is preliminary data.</text>
</comment>
<dbReference type="GO" id="GO:0016887">
    <property type="term" value="F:ATP hydrolysis activity"/>
    <property type="evidence" value="ECO:0007669"/>
    <property type="project" value="InterPro"/>
</dbReference>
<dbReference type="Gene3D" id="3.40.50.300">
    <property type="entry name" value="P-loop containing nucleotide triphosphate hydrolases"/>
    <property type="match status" value="1"/>
</dbReference>
<evidence type="ECO:0000313" key="4">
    <source>
        <dbReference type="EMBL" id="PRO65366.1"/>
    </source>
</evidence>
<reference evidence="4 5" key="1">
    <citation type="submission" date="2018-03" db="EMBL/GenBank/DDBJ databases">
        <title>Bacillus urumqiensis sp. nov., a moderately haloalkaliphilic bacterium isolated from a salt lake.</title>
        <authorList>
            <person name="Zhao B."/>
            <person name="Liao Z."/>
        </authorList>
    </citation>
    <scope>NUCLEOTIDE SEQUENCE [LARGE SCALE GENOMIC DNA]</scope>
    <source>
        <strain evidence="4 5">BZ-SZ-XJ18</strain>
    </source>
</reference>
<evidence type="ECO:0000256" key="2">
    <source>
        <dbReference type="ARBA" id="ARBA00022840"/>
    </source>
</evidence>
<dbReference type="EMBL" id="PVNS01000008">
    <property type="protein sequence ID" value="PRO65366.1"/>
    <property type="molecule type" value="Genomic_DNA"/>
</dbReference>
<dbReference type="Proteomes" id="UP000243650">
    <property type="component" value="Unassembled WGS sequence"/>
</dbReference>
<dbReference type="PANTHER" id="PTHR43158:SF1">
    <property type="entry name" value="ABC TRANSPORTER, ATP-BINDING PROTEIN"/>
    <property type="match status" value="1"/>
</dbReference>
<keyword evidence="5" id="KW-1185">Reference proteome</keyword>
<dbReference type="OrthoDB" id="9804819at2"/>
<dbReference type="Pfam" id="PF00005">
    <property type="entry name" value="ABC_tran"/>
    <property type="match status" value="1"/>
</dbReference>
<gene>
    <name evidence="4" type="ORF">C6I21_09390</name>
</gene>
<dbReference type="SUPFAM" id="SSF52540">
    <property type="entry name" value="P-loop containing nucleoside triphosphate hydrolases"/>
    <property type="match status" value="1"/>
</dbReference>
<feature type="domain" description="ABC transporter" evidence="3">
    <location>
        <begin position="3"/>
        <end position="226"/>
    </location>
</feature>
<sequence>MKIECSSVTKKYGRLAGVKELDLHLDRTGICGVIGENGSGKSTLLKLLTGLLRPTEGTVTIDNAAAARNGAVDTAYLSEEDALYRYFSVEETIDFMSRIIPDFNKETALGMAREMNLPFQQKVKTLSRGNRARLKIAAAASRSAPLICMDEPLSGLDPVVREDILQMIIRYIDMDKQLVLLSTHEVREVEPYLDHVLFLHDGKIVVEGDTETLKMERQQSLTDILRTVMNGCG</sequence>
<evidence type="ECO:0000256" key="1">
    <source>
        <dbReference type="ARBA" id="ARBA00022741"/>
    </source>
</evidence>
<evidence type="ECO:0000313" key="5">
    <source>
        <dbReference type="Proteomes" id="UP000243650"/>
    </source>
</evidence>
<dbReference type="SMART" id="SM00382">
    <property type="entry name" value="AAA"/>
    <property type="match status" value="1"/>
</dbReference>
<dbReference type="InterPro" id="IPR027417">
    <property type="entry name" value="P-loop_NTPase"/>
</dbReference>
<dbReference type="InterPro" id="IPR003593">
    <property type="entry name" value="AAA+_ATPase"/>
</dbReference>
<accession>A0A2P6MGF6</accession>
<dbReference type="GO" id="GO:0005524">
    <property type="term" value="F:ATP binding"/>
    <property type="evidence" value="ECO:0007669"/>
    <property type="project" value="UniProtKB-KW"/>
</dbReference>
<dbReference type="AlphaFoldDB" id="A0A2P6MGF6"/>
<evidence type="ECO:0000259" key="3">
    <source>
        <dbReference type="PROSITE" id="PS50893"/>
    </source>
</evidence>
<name>A0A2P6MGF6_ALKUR</name>
<organism evidence="4 5">
    <name type="scientific">Alkalicoccus urumqiensis</name>
    <name type="common">Bacillus urumqiensis</name>
    <dbReference type="NCBI Taxonomy" id="1548213"/>
    <lineage>
        <taxon>Bacteria</taxon>
        <taxon>Bacillati</taxon>
        <taxon>Bacillota</taxon>
        <taxon>Bacilli</taxon>
        <taxon>Bacillales</taxon>
        <taxon>Bacillaceae</taxon>
        <taxon>Alkalicoccus</taxon>
    </lineage>
</organism>
<proteinExistence type="predicted"/>
<dbReference type="RefSeq" id="WP_105959205.1">
    <property type="nucleotide sequence ID" value="NZ_PVNS01000008.1"/>
</dbReference>
<protein>
    <submittedName>
        <fullName evidence="4">ABC transporter ATP-binding protein</fullName>
    </submittedName>
</protein>
<keyword evidence="2 4" id="KW-0067">ATP-binding</keyword>
<dbReference type="PROSITE" id="PS50893">
    <property type="entry name" value="ABC_TRANSPORTER_2"/>
    <property type="match status" value="1"/>
</dbReference>
<dbReference type="InterPro" id="IPR003439">
    <property type="entry name" value="ABC_transporter-like_ATP-bd"/>
</dbReference>